<reference evidence="2" key="1">
    <citation type="submission" date="2019-05" db="EMBL/GenBank/DDBJ databases">
        <title>The de novo reference genome and transcriptome assemblies of the wild tomato species Solanum chilense.</title>
        <authorList>
            <person name="Stam R."/>
            <person name="Nosenko T."/>
            <person name="Hoerger A.C."/>
            <person name="Stephan W."/>
            <person name="Seidel M.A."/>
            <person name="Kuhn J.M.M."/>
            <person name="Haberer G."/>
            <person name="Tellier A."/>
        </authorList>
    </citation>
    <scope>NUCLEOTIDE SEQUENCE</scope>
    <source>
        <tissue evidence="2">Mature leaves</tissue>
    </source>
</reference>
<organism evidence="2">
    <name type="scientific">Solanum chilense</name>
    <name type="common">Tomato</name>
    <name type="synonym">Lycopersicon chilense</name>
    <dbReference type="NCBI Taxonomy" id="4083"/>
    <lineage>
        <taxon>Eukaryota</taxon>
        <taxon>Viridiplantae</taxon>
        <taxon>Streptophyta</taxon>
        <taxon>Embryophyta</taxon>
        <taxon>Tracheophyta</taxon>
        <taxon>Spermatophyta</taxon>
        <taxon>Magnoliopsida</taxon>
        <taxon>eudicotyledons</taxon>
        <taxon>Gunneridae</taxon>
        <taxon>Pentapetalae</taxon>
        <taxon>asterids</taxon>
        <taxon>lamiids</taxon>
        <taxon>Solanales</taxon>
        <taxon>Solanaceae</taxon>
        <taxon>Solanoideae</taxon>
        <taxon>Solaneae</taxon>
        <taxon>Solanum</taxon>
        <taxon>Solanum subgen. Lycopersicon</taxon>
    </lineage>
</organism>
<comment type="caution">
    <text evidence="2">The sequence shown here is derived from an EMBL/GenBank/DDBJ whole genome shotgun (WGS) entry which is preliminary data.</text>
</comment>
<sequence length="88" mass="9779">MNTRRNVTRRVEQAITNVGVPPSGDQVPPIEEDVNDDQAPANPPPLTNENIWAALLQMAQAMMSQSNPEVLPMENEQVATMAYHLRDL</sequence>
<protein>
    <submittedName>
        <fullName evidence="2">Uncharacterized protein</fullName>
    </submittedName>
</protein>
<dbReference type="EMBL" id="RXGB01060677">
    <property type="protein sequence ID" value="TMW80384.1"/>
    <property type="molecule type" value="Genomic_DNA"/>
</dbReference>
<name>A0A6N2AGA7_SOLCI</name>
<evidence type="ECO:0000256" key="1">
    <source>
        <dbReference type="SAM" id="MobiDB-lite"/>
    </source>
</evidence>
<accession>A0A6N2AGA7</accession>
<gene>
    <name evidence="2" type="ORF">EJD97_020673</name>
</gene>
<dbReference type="AlphaFoldDB" id="A0A6N2AGA7"/>
<feature type="region of interest" description="Disordered" evidence="1">
    <location>
        <begin position="18"/>
        <end position="46"/>
    </location>
</feature>
<proteinExistence type="predicted"/>
<evidence type="ECO:0000313" key="2">
    <source>
        <dbReference type="EMBL" id="TMW80384.1"/>
    </source>
</evidence>